<evidence type="ECO:0000256" key="1">
    <source>
        <dbReference type="SAM" id="Phobius"/>
    </source>
</evidence>
<feature type="transmembrane region" description="Helical" evidence="1">
    <location>
        <begin position="48"/>
        <end position="73"/>
    </location>
</feature>
<keyword evidence="1" id="KW-0472">Membrane</keyword>
<proteinExistence type="predicted"/>
<dbReference type="Pfam" id="PF03781">
    <property type="entry name" value="FGE-sulfatase"/>
    <property type="match status" value="1"/>
</dbReference>
<sequence length="304" mass="33482">MNNIYSKRFTIMTAIVVCCISTVAFVIYELSELIRLTNLDEPLIGVAFFFAAWYAIQFAAVSLLISWSVVLLLQGSIAFLKKKEIAGVGKAHYLVALLLIASVSLLYGSTVADFIKTVVPVKVIENEGFTNSMGMEMVKLNADYYVSRYETTQEQFEKLMGCNPSHFVGPALPVESVTSAQARTFCEKATELDRQKGKLPKGYSYALPTFDQWQQYVADAALDGSVTPAGSKQYLNSTRPVGSGTVNRLGLYDLRGNVAEISHDGQISFGASWNTARKDFLHPLNQNNFSGDNSETGFRCVLVK</sequence>
<organism evidence="3 4">
    <name type="scientific">Anaerohalosphaera lusitana</name>
    <dbReference type="NCBI Taxonomy" id="1936003"/>
    <lineage>
        <taxon>Bacteria</taxon>
        <taxon>Pseudomonadati</taxon>
        <taxon>Planctomycetota</taxon>
        <taxon>Phycisphaerae</taxon>
        <taxon>Sedimentisphaerales</taxon>
        <taxon>Anaerohalosphaeraceae</taxon>
        <taxon>Anaerohalosphaera</taxon>
    </lineage>
</organism>
<dbReference type="Proteomes" id="UP000189674">
    <property type="component" value="Chromosome"/>
</dbReference>
<feature type="domain" description="Sulfatase-modifying factor enzyme-like" evidence="2">
    <location>
        <begin position="133"/>
        <end position="264"/>
    </location>
</feature>
<accession>A0A1U9NIT5</accession>
<dbReference type="SUPFAM" id="SSF56436">
    <property type="entry name" value="C-type lectin-like"/>
    <property type="match status" value="1"/>
</dbReference>
<dbReference type="Gene3D" id="3.90.1580.10">
    <property type="entry name" value="paralog of FGE (formylglycine-generating enzyme)"/>
    <property type="match status" value="1"/>
</dbReference>
<keyword evidence="4" id="KW-1185">Reference proteome</keyword>
<evidence type="ECO:0000313" key="3">
    <source>
        <dbReference type="EMBL" id="AQT67839.1"/>
    </source>
</evidence>
<gene>
    <name evidence="3" type="ORF">STSP2_00990</name>
</gene>
<reference evidence="4" key="1">
    <citation type="submission" date="2017-02" db="EMBL/GenBank/DDBJ databases">
        <title>Comparative genomics and description of representatives of a novel lineage of planctomycetes thriving in anoxic sediments.</title>
        <authorList>
            <person name="Spring S."/>
            <person name="Bunk B."/>
            <person name="Sproer C."/>
        </authorList>
    </citation>
    <scope>NUCLEOTIDE SEQUENCE [LARGE SCALE GENOMIC DNA]</scope>
    <source>
        <strain evidence="4">ST-NAGAB-D1</strain>
    </source>
</reference>
<dbReference type="EMBL" id="CP019791">
    <property type="protein sequence ID" value="AQT67839.1"/>
    <property type="molecule type" value="Genomic_DNA"/>
</dbReference>
<evidence type="ECO:0000259" key="2">
    <source>
        <dbReference type="Pfam" id="PF03781"/>
    </source>
</evidence>
<dbReference type="InterPro" id="IPR016187">
    <property type="entry name" value="CTDL_fold"/>
</dbReference>
<dbReference type="InterPro" id="IPR042095">
    <property type="entry name" value="SUMF_sf"/>
</dbReference>
<feature type="transmembrane region" description="Helical" evidence="1">
    <location>
        <begin position="93"/>
        <end position="112"/>
    </location>
</feature>
<name>A0A1U9NIT5_9BACT</name>
<protein>
    <submittedName>
        <fullName evidence="3">Formylglycine-generating sulfatase enzyme</fullName>
    </submittedName>
</protein>
<feature type="transmembrane region" description="Helical" evidence="1">
    <location>
        <begin position="9"/>
        <end position="28"/>
    </location>
</feature>
<dbReference type="RefSeq" id="WP_169852998.1">
    <property type="nucleotide sequence ID" value="NZ_CP019791.1"/>
</dbReference>
<keyword evidence="1" id="KW-0812">Transmembrane</keyword>
<dbReference type="STRING" id="1936003.STSP2_00990"/>
<dbReference type="InterPro" id="IPR005532">
    <property type="entry name" value="SUMF_dom"/>
</dbReference>
<keyword evidence="1" id="KW-1133">Transmembrane helix</keyword>
<dbReference type="AlphaFoldDB" id="A0A1U9NIT5"/>
<evidence type="ECO:0000313" key="4">
    <source>
        <dbReference type="Proteomes" id="UP000189674"/>
    </source>
</evidence>
<dbReference type="KEGG" id="alus:STSP2_00990"/>